<feature type="chain" id="PRO_5040863614" evidence="1">
    <location>
        <begin position="18"/>
        <end position="206"/>
    </location>
</feature>
<reference evidence="2" key="2">
    <citation type="journal article" date="2023" name="IMA Fungus">
        <title>Comparative genomic study of the Penicillium genus elucidates a diverse pangenome and 15 lateral gene transfer events.</title>
        <authorList>
            <person name="Petersen C."/>
            <person name="Sorensen T."/>
            <person name="Nielsen M.R."/>
            <person name="Sondergaard T.E."/>
            <person name="Sorensen J.L."/>
            <person name="Fitzpatrick D.A."/>
            <person name="Frisvad J.C."/>
            <person name="Nielsen K.L."/>
        </authorList>
    </citation>
    <scope>NUCLEOTIDE SEQUENCE</scope>
    <source>
        <strain evidence="2">IBT 3081</strain>
    </source>
</reference>
<gene>
    <name evidence="2" type="ORF">N7517_007055</name>
</gene>
<evidence type="ECO:0000256" key="1">
    <source>
        <dbReference type="SAM" id="SignalP"/>
    </source>
</evidence>
<protein>
    <submittedName>
        <fullName evidence="2">Uncharacterized protein</fullName>
    </submittedName>
</protein>
<organism evidence="2 3">
    <name type="scientific">Penicillium concentricum</name>
    <dbReference type="NCBI Taxonomy" id="293559"/>
    <lineage>
        <taxon>Eukaryota</taxon>
        <taxon>Fungi</taxon>
        <taxon>Dikarya</taxon>
        <taxon>Ascomycota</taxon>
        <taxon>Pezizomycotina</taxon>
        <taxon>Eurotiomycetes</taxon>
        <taxon>Eurotiomycetidae</taxon>
        <taxon>Eurotiales</taxon>
        <taxon>Aspergillaceae</taxon>
        <taxon>Penicillium</taxon>
    </lineage>
</organism>
<dbReference type="GeneID" id="81463968"/>
<keyword evidence="3" id="KW-1185">Reference proteome</keyword>
<comment type="caution">
    <text evidence="2">The sequence shown here is derived from an EMBL/GenBank/DDBJ whole genome shotgun (WGS) entry which is preliminary data.</text>
</comment>
<dbReference type="EMBL" id="JAPZBT010000002">
    <property type="protein sequence ID" value="KAJ5375049.1"/>
    <property type="molecule type" value="Genomic_DNA"/>
</dbReference>
<dbReference type="OrthoDB" id="4991875at2759"/>
<dbReference type="AlphaFoldDB" id="A0A9W9SD89"/>
<sequence length="206" mass="21034">MRVIWFLASTLSVLVAAAEPSTRTISYFAYRNHTDADIGDFTSLAGRIIAIDKYATTYEVACMKSGTGCPLHTPATIVQGDATYSVSFHASTVNGSATSHMTAVQTCIFTHSSESAVCSSSYQIASVGGGFTRAQLFSSTASIALQSIGYKTMQVTDGIYAFTADATASATAVGVLSTGVAAAAVKPLITTAPLAAAAAAALAATF</sequence>
<accession>A0A9W9SD89</accession>
<proteinExistence type="predicted"/>
<feature type="signal peptide" evidence="1">
    <location>
        <begin position="1"/>
        <end position="17"/>
    </location>
</feature>
<reference evidence="2" key="1">
    <citation type="submission" date="2022-12" db="EMBL/GenBank/DDBJ databases">
        <authorList>
            <person name="Petersen C."/>
        </authorList>
    </citation>
    <scope>NUCLEOTIDE SEQUENCE</scope>
    <source>
        <strain evidence="2">IBT 3081</strain>
    </source>
</reference>
<dbReference type="RefSeq" id="XP_056581035.1">
    <property type="nucleotide sequence ID" value="XM_056724785.1"/>
</dbReference>
<name>A0A9W9SD89_9EURO</name>
<dbReference type="Proteomes" id="UP001147752">
    <property type="component" value="Unassembled WGS sequence"/>
</dbReference>
<keyword evidence="1" id="KW-0732">Signal</keyword>
<evidence type="ECO:0000313" key="2">
    <source>
        <dbReference type="EMBL" id="KAJ5375049.1"/>
    </source>
</evidence>
<evidence type="ECO:0000313" key="3">
    <source>
        <dbReference type="Proteomes" id="UP001147752"/>
    </source>
</evidence>